<dbReference type="Pfam" id="PF20416">
    <property type="entry name" value="UTP20"/>
    <property type="match status" value="1"/>
</dbReference>
<dbReference type="Pfam" id="PF07539">
    <property type="entry name" value="UTP20_N"/>
    <property type="match status" value="1"/>
</dbReference>
<feature type="region of interest" description="Disordered" evidence="2">
    <location>
        <begin position="2654"/>
        <end position="2681"/>
    </location>
</feature>
<dbReference type="Gene3D" id="1.25.10.10">
    <property type="entry name" value="Leucine-rich Repeat Variant"/>
    <property type="match status" value="2"/>
</dbReference>
<feature type="domain" description="U3 small nucleolar RNA-associated protein 20" evidence="4">
    <location>
        <begin position="1716"/>
        <end position="1934"/>
    </location>
</feature>
<comment type="caution">
    <text evidence="5">The sequence shown here is derived from an EMBL/GenBank/DDBJ whole genome shotgun (WGS) entry which is preliminary data.</text>
</comment>
<sequence>MSSKSKNSGRIVKSRKGKTGTPHQKNHRWESFSTKISKLHSLDPLRKVRRHDLDVEDLQATTSYFRNGLEKWADLNISKDFTSFRREVMPLCESLPQILHFETKIMELLAKYISIQEKESLEALLELLTAFAHDLGTRFEKHYPTALNLITEIASRPQDAAVVEWTFACLAFLFKYLSKLLVPDLRPTYDALASLLGKARNPPHIVRFAAEALSFLVKKAAAPANREKALPILIEHARLDLESTRETRQMSLYYHGLMTTFAEAIKGHGQGVHTTGPEIVRGLIMALPDNESVTSESMTWIDLVSGVLVSIVHHTTAETFGPIAETIIDVASRDERISNYPLRNCLYIRLLGTISGVRKGNRIVDWSALLKSLQGSLNGISKDRNILDNSASSAVWQQVIVNVAILWANSPMEAVIPFITDFMNAMTREPLMKWFIPFCSYLADLDSTRFRSLFIKQFQKFVVLHWSNASNEDMLCVSLPRMVESGGLPSTRDAEGFQLPQSWQDQIVSKFERLEISPFPEQGASSTYNKDPKTWHDKCLPKYSALLRLLESTTVRPSTYGPIADILLRKLKLALRPSSSHATEEAHFIISQGFAAYLRMSKITGQIDSSIGPLLRAAAPRYHRLTGFLEAMIAYEESVHNTSSSPSRSDSSGSNENEDPLLKSLVDNLSAPSHEHRLASLKLLRKLDQAPDQLECLAIMLQTEEMPLDLQSVRAIQMHIRKLAMNYPQLSRDTWLQQAVPSFLFGMLTVRLAPVWDAAVEALSQISQTKAGEEAVSEIAFKWMENPSKRWDGPTKEATASSYHGLTDFECLNLAKLHDKARDVEHILENSPDVLLQSFEENQRLVPELLANARSQALKVFAAAPALAEKRSRRLVPYFLSWSLESEEQDSSGDDTNEAPGESWSLFDKKALLGVFSQFSNPKVLYQTHQVYKALLGQLANGDPEIQKLALKAIIPWKQDGVTPYQEALEALLDETRFKNELTLLFQGENTIQPQHRSELMPVLLRLLYGRTISKKGIASGRSGQHATRLAVLRQLNVDDMGDFLDIAMGDLRGVHVIEDSKIRENILSQDIIPVRKQVGFLRMMETMIHELGENVASYMDTILNAVLYCLVLSCRKLRYTVDEEEEDEEGEDVAQTSLHRVVRTASLKCLVSLLRQAPKFDWTAYKNIIVNEIISPRIENLPIENTQGVSGILQLISTISIIPKTALFLAIDGKIVPKLAECLTMVKTKEEVKVFALSIIRNIVTLSQKPAVEYEFNELIKEELLEPNTDAILSGISTVLKGQGDIGKDLMGACVECVVELSPMLQQSGHTKGLVDVSIYLLNQPSRRVNPRIKGSVLSMLENLLKIGGTSVDSDLTDQIYSTIAQLFGFFKDRTSREALPRVLTVLAQDSATQLEVAELCSELNAYSGKRLDEPDYGRRLKAFTAITTTRDTLFTPRDWEPLLHNMTFHIKNDEEYGILSSNSADCLCKFVEAAAAAADQDKEKYHDMLSGIVYSAIQSNVREPSETVRRENMRILGFLVSKMPGWSPVSDLVVLDPIPDDKESDPSFFSNILSPATARQMRAMQLLSKANHQRELHSRNIAHIFIPLLEHFIFDREDGSDDFGVGAQAGTTISELAISLEWPQYRAILRRYIGYIESKPNLQKHLVRLLGKIVDALSLAATERDPESMDIDSAEPALTSNKHRLASTMPSPEKFNEDVLTNILPSLLDYIHEKDETTVSSRVPVGIIIVKILKLLPVDSLNQKLPGVLTDICHILRSKAWDSREMARDTLAKMSSILGPSCLGFVFDELRGALTKGYQLHVLSYTMHTILVTVIPGLKPGDIDYCLENIVTIIMDDIFGVVGQEKDAEEYVSQMKEVKSSKSQDSMELIARTASVSHLVQLVRPLQALLLEKLDLRMVRKIDELLTRITNGLLSNPAAESRDTLVLCYEVIQRVYKSERQEAEPQINARLKRYLIQKGAKKSGYRGSTNKYTYKLIRFALDVLRSVFKKHDSLRNAGNIAGFIPILGDAIVGGEEEVRIATFKLLAVLAKVPFKTDDASKLYKVAAKEATKNISMSTSTTTDLAQTALKLVSVILRDRRDVVIKDTAVDMLLGKLKDDLTEPLYRHVTFSFLRSVLDRKVETAGVYDTLDHVGTIMITNDDKDTRDLARGAFFQFLRDYPQKKNRWAKQLAFVVANLKYEREGGRLSVMEIIHLLLMKSADDFVQEIATNCFIPLVMVLANDDSEKCRLAAGELIKEVFRKADKERTSKFLVLVRNWLGQDDNSSVLRLAVQAFALYFQAREPTSKDRKDLDLLADAITRILEDYSTFSRDAELINTVLQTIPILVDRHPAIILAHERLWRLIPTPLSHPDAAVKLSSVRLIATYLTDFYQKKNETDTTKPVTGSYGLVLDRSMIDRLVAHAVGVLNPAVISRWKRRVQKQQKGGSILGDIEDRPRVQDRPPLEETLATEVSRVIVMLATFMEAGSSNTESPESDGEEDNEEEEEEEEEDEWGGIDDEAEDKEDATSNTTLQILFAWLSDILVEEVRPGAAALIPKVSAMEIISVLAGSNTLPVAALAPCLETVLAPLAHLTDPSIPMPYSVDELYRTRYEGLRTRATETMDALQRRLGTADYTKGLLAVRDRARRRREARSRKRKVEAVSQPDRFGKWKRGRLEKKVKRRKEKGGEQRARRVAARYA</sequence>
<evidence type="ECO:0000313" key="5">
    <source>
        <dbReference type="EMBL" id="KAK7752759.1"/>
    </source>
</evidence>
<feature type="region of interest" description="Disordered" evidence="2">
    <location>
        <begin position="1"/>
        <end position="27"/>
    </location>
</feature>
<keyword evidence="6" id="KW-1185">Reference proteome</keyword>
<dbReference type="InterPro" id="IPR011989">
    <property type="entry name" value="ARM-like"/>
</dbReference>
<dbReference type="PROSITE" id="PS50077">
    <property type="entry name" value="HEAT_REPEAT"/>
    <property type="match status" value="1"/>
</dbReference>
<dbReference type="InterPro" id="IPR016024">
    <property type="entry name" value="ARM-type_fold"/>
</dbReference>
<dbReference type="PANTHER" id="PTHR17695:SF11">
    <property type="entry name" value="SMALL SUBUNIT PROCESSOME COMPONENT 20 HOMOLOG"/>
    <property type="match status" value="1"/>
</dbReference>
<dbReference type="InterPro" id="IPR046523">
    <property type="entry name" value="UTP20_dom"/>
</dbReference>
<evidence type="ECO:0000256" key="1">
    <source>
        <dbReference type="PROSITE-ProRule" id="PRU00103"/>
    </source>
</evidence>
<feature type="compositionally biased region" description="Acidic residues" evidence="2">
    <location>
        <begin position="2475"/>
        <end position="2506"/>
    </location>
</feature>
<dbReference type="SUPFAM" id="SSF48371">
    <property type="entry name" value="ARM repeat"/>
    <property type="match status" value="2"/>
</dbReference>
<organism evidence="5 6">
    <name type="scientific">Diatrype stigma</name>
    <dbReference type="NCBI Taxonomy" id="117547"/>
    <lineage>
        <taxon>Eukaryota</taxon>
        <taxon>Fungi</taxon>
        <taxon>Dikarya</taxon>
        <taxon>Ascomycota</taxon>
        <taxon>Pezizomycotina</taxon>
        <taxon>Sordariomycetes</taxon>
        <taxon>Xylariomycetidae</taxon>
        <taxon>Xylariales</taxon>
        <taxon>Diatrypaceae</taxon>
        <taxon>Diatrype</taxon>
    </lineage>
</organism>
<feature type="region of interest" description="Disordered" evidence="2">
    <location>
        <begin position="2467"/>
        <end position="2509"/>
    </location>
</feature>
<dbReference type="GO" id="GO:0030686">
    <property type="term" value="C:90S preribosome"/>
    <property type="evidence" value="ECO:0007669"/>
    <property type="project" value="TreeGrafter"/>
</dbReference>
<dbReference type="GO" id="GO:0032040">
    <property type="term" value="C:small-subunit processome"/>
    <property type="evidence" value="ECO:0007669"/>
    <property type="project" value="TreeGrafter"/>
</dbReference>
<name>A0AAN9V1B7_9PEZI</name>
<dbReference type="InterPro" id="IPR011430">
    <property type="entry name" value="UTP20_N"/>
</dbReference>
<reference evidence="5 6" key="1">
    <citation type="submission" date="2024-02" db="EMBL/GenBank/DDBJ databases">
        <title>De novo assembly and annotation of 12 fungi associated with fruit tree decline syndrome in Ontario, Canada.</title>
        <authorList>
            <person name="Sulman M."/>
            <person name="Ellouze W."/>
            <person name="Ilyukhin E."/>
        </authorList>
    </citation>
    <scope>NUCLEOTIDE SEQUENCE [LARGE SCALE GENOMIC DNA]</scope>
    <source>
        <strain evidence="5 6">M11/M66-122</strain>
    </source>
</reference>
<dbReference type="PANTHER" id="PTHR17695">
    <property type="entry name" value="SMALL SUBUNIT PROCESSOME COMPONENT 20 HOMOLOG"/>
    <property type="match status" value="1"/>
</dbReference>
<feature type="repeat" description="HEAT" evidence="1">
    <location>
        <begin position="2215"/>
        <end position="2253"/>
    </location>
</feature>
<gene>
    <name evidence="5" type="primary">UTP20</name>
    <name evidence="5" type="ORF">SLS62_005311</name>
</gene>
<evidence type="ECO:0000256" key="2">
    <source>
        <dbReference type="SAM" id="MobiDB-lite"/>
    </source>
</evidence>
<evidence type="ECO:0000313" key="6">
    <source>
        <dbReference type="Proteomes" id="UP001320420"/>
    </source>
</evidence>
<accession>A0AAN9V1B7</accession>
<dbReference type="InterPro" id="IPR052575">
    <property type="entry name" value="SSU_processome_comp_20"/>
</dbReference>
<feature type="compositionally biased region" description="Low complexity" evidence="2">
    <location>
        <begin position="643"/>
        <end position="654"/>
    </location>
</feature>
<feature type="region of interest" description="Disordered" evidence="2">
    <location>
        <begin position="640"/>
        <end position="660"/>
    </location>
</feature>
<feature type="region of interest" description="Disordered" evidence="2">
    <location>
        <begin position="2428"/>
        <end position="2447"/>
    </location>
</feature>
<evidence type="ECO:0000259" key="4">
    <source>
        <dbReference type="Pfam" id="PF20416"/>
    </source>
</evidence>
<feature type="compositionally biased region" description="Basic and acidic residues" evidence="2">
    <location>
        <begin position="2434"/>
        <end position="2446"/>
    </location>
</feature>
<protein>
    <submittedName>
        <fullName evidence="5">U3 snoRNP protein</fullName>
    </submittedName>
</protein>
<feature type="compositionally biased region" description="Basic residues" evidence="2">
    <location>
        <begin position="2654"/>
        <end position="2666"/>
    </location>
</feature>
<dbReference type="EMBL" id="JAKJXP020000035">
    <property type="protein sequence ID" value="KAK7752759.1"/>
    <property type="molecule type" value="Genomic_DNA"/>
</dbReference>
<dbReference type="Proteomes" id="UP001320420">
    <property type="component" value="Unassembled WGS sequence"/>
</dbReference>
<feature type="domain" description="U3 small nucleolar RNA-associated protein 20 N-terminal" evidence="3">
    <location>
        <begin position="903"/>
        <end position="1506"/>
    </location>
</feature>
<dbReference type="InterPro" id="IPR021133">
    <property type="entry name" value="HEAT_type_2"/>
</dbReference>
<proteinExistence type="predicted"/>
<evidence type="ECO:0000259" key="3">
    <source>
        <dbReference type="Pfam" id="PF07539"/>
    </source>
</evidence>